<evidence type="ECO:0000256" key="4">
    <source>
        <dbReference type="ARBA" id="ARBA00022829"/>
    </source>
</evidence>
<dbReference type="InterPro" id="IPR044068">
    <property type="entry name" value="CB"/>
</dbReference>
<dbReference type="InterPro" id="IPR011010">
    <property type="entry name" value="DNA_brk_join_enz"/>
</dbReference>
<evidence type="ECO:0000259" key="10">
    <source>
        <dbReference type="PROSITE" id="PS51898"/>
    </source>
</evidence>
<keyword evidence="4" id="KW-0159">Chromosome partition</keyword>
<dbReference type="RefSeq" id="WP_055731664.1">
    <property type="nucleotide sequence ID" value="NZ_BMDY01000001.1"/>
</dbReference>
<keyword evidence="7" id="KW-0233">DNA recombination</keyword>
<comment type="subcellular location">
    <subcellularLocation>
        <location evidence="1">Cytoplasm</location>
    </subcellularLocation>
</comment>
<dbReference type="EMBL" id="BMDY01000001">
    <property type="protein sequence ID" value="GGA91736.1"/>
    <property type="molecule type" value="Genomic_DNA"/>
</dbReference>
<keyword evidence="5" id="KW-0229">DNA integration</keyword>
<protein>
    <submittedName>
        <fullName evidence="12">Integrase</fullName>
    </submittedName>
</protein>
<dbReference type="PANTHER" id="PTHR30349:SF77">
    <property type="entry name" value="TYROSINE RECOMBINASE XERC"/>
    <property type="match status" value="1"/>
</dbReference>
<feature type="domain" description="Tyr recombinase" evidence="10">
    <location>
        <begin position="199"/>
        <end position="423"/>
    </location>
</feature>
<keyword evidence="8" id="KW-0131">Cell cycle</keyword>
<feature type="domain" description="Core-binding (CB)" evidence="11">
    <location>
        <begin position="41"/>
        <end position="166"/>
    </location>
</feature>
<evidence type="ECO:0000256" key="7">
    <source>
        <dbReference type="ARBA" id="ARBA00023172"/>
    </source>
</evidence>
<accession>A0ABQ1HWF8</accession>
<gene>
    <name evidence="12" type="ORF">GCM10007414_00440</name>
</gene>
<proteinExistence type="predicted"/>
<evidence type="ECO:0000256" key="8">
    <source>
        <dbReference type="ARBA" id="ARBA00023306"/>
    </source>
</evidence>
<evidence type="ECO:0000313" key="12">
    <source>
        <dbReference type="EMBL" id="GGA91736.1"/>
    </source>
</evidence>
<evidence type="ECO:0000256" key="3">
    <source>
        <dbReference type="ARBA" id="ARBA00022618"/>
    </source>
</evidence>
<dbReference type="PROSITE" id="PS51898">
    <property type="entry name" value="TYR_RECOMBINASE"/>
    <property type="match status" value="1"/>
</dbReference>
<dbReference type="SUPFAM" id="SSF56349">
    <property type="entry name" value="DNA breaking-rejoining enzymes"/>
    <property type="match status" value="1"/>
</dbReference>
<dbReference type="Gene3D" id="1.10.150.130">
    <property type="match status" value="1"/>
</dbReference>
<evidence type="ECO:0000256" key="6">
    <source>
        <dbReference type="ARBA" id="ARBA00023125"/>
    </source>
</evidence>
<dbReference type="InterPro" id="IPR013762">
    <property type="entry name" value="Integrase-like_cat_sf"/>
</dbReference>
<evidence type="ECO:0000256" key="9">
    <source>
        <dbReference type="PROSITE-ProRule" id="PRU01248"/>
    </source>
</evidence>
<keyword evidence="13" id="KW-1185">Reference proteome</keyword>
<dbReference type="InterPro" id="IPR050090">
    <property type="entry name" value="Tyrosine_recombinase_XerCD"/>
</dbReference>
<reference evidence="13" key="1">
    <citation type="journal article" date="2019" name="Int. J. Syst. Evol. Microbiol.">
        <title>The Global Catalogue of Microorganisms (GCM) 10K type strain sequencing project: providing services to taxonomists for standard genome sequencing and annotation.</title>
        <authorList>
            <consortium name="The Broad Institute Genomics Platform"/>
            <consortium name="The Broad Institute Genome Sequencing Center for Infectious Disease"/>
            <person name="Wu L."/>
            <person name="Ma J."/>
        </authorList>
    </citation>
    <scope>NUCLEOTIDE SEQUENCE [LARGE SCALE GENOMIC DNA]</scope>
    <source>
        <strain evidence="13">CGMCC 1.10131</strain>
    </source>
</reference>
<dbReference type="Gene3D" id="1.10.443.10">
    <property type="entry name" value="Intergrase catalytic core"/>
    <property type="match status" value="1"/>
</dbReference>
<organism evidence="12 13">
    <name type="scientific">Agarivorans gilvus</name>
    <dbReference type="NCBI Taxonomy" id="680279"/>
    <lineage>
        <taxon>Bacteria</taxon>
        <taxon>Pseudomonadati</taxon>
        <taxon>Pseudomonadota</taxon>
        <taxon>Gammaproteobacteria</taxon>
        <taxon>Alteromonadales</taxon>
        <taxon>Alteromonadaceae</taxon>
        <taxon>Agarivorans</taxon>
    </lineage>
</organism>
<evidence type="ECO:0000313" key="13">
    <source>
        <dbReference type="Proteomes" id="UP000651977"/>
    </source>
</evidence>
<dbReference type="CDD" id="cd00397">
    <property type="entry name" value="DNA_BRE_C"/>
    <property type="match status" value="1"/>
</dbReference>
<dbReference type="InterPro" id="IPR010998">
    <property type="entry name" value="Integrase_recombinase_N"/>
</dbReference>
<sequence>MSYLLPPAIPLFDSIQHLEEGNAVVNQHLAEISVNAVPDAGYVYEFAVDWLLEQRFSENNYKTYRSELTTFLHWAFKVEEISLSDITRRVLSRYLEYCSQPPETLIAYRNVAQFITDKQLKERLPNPLWRPFLGKKRDGIEQSYAISEKALKTKLAILSAFYAYLINEEYTERNPAMALMKNGRFKHTSQHLVSGEDQDDIKAFSDLQWSYVMAAANQLAASHPEENERILFLVSLMYGCYLRISEVAAKPGFSPIMGQFKRDTKTGVWGFYIPRSKGGKKRSVAVSKQLLKALQRYRTFLGLTPLPTPNDKTPLFIRHRAPGRGRDSGILNANLGVRQLREQIYTVIEHAANLAQQDGFEQDANEMRQLTPHSIRHTGISHDINLVGRPLAHVQADAGHDSIDTTSQYLHTSRVERHQSAENKPLDHLA</sequence>
<dbReference type="Proteomes" id="UP000651977">
    <property type="component" value="Unassembled WGS sequence"/>
</dbReference>
<dbReference type="PANTHER" id="PTHR30349">
    <property type="entry name" value="PHAGE INTEGRASE-RELATED"/>
    <property type="match status" value="1"/>
</dbReference>
<keyword evidence="2" id="KW-0963">Cytoplasm</keyword>
<evidence type="ECO:0000259" key="11">
    <source>
        <dbReference type="PROSITE" id="PS51900"/>
    </source>
</evidence>
<evidence type="ECO:0000256" key="5">
    <source>
        <dbReference type="ARBA" id="ARBA00022908"/>
    </source>
</evidence>
<dbReference type="PROSITE" id="PS51900">
    <property type="entry name" value="CB"/>
    <property type="match status" value="1"/>
</dbReference>
<name>A0ABQ1HWF8_9ALTE</name>
<evidence type="ECO:0000256" key="2">
    <source>
        <dbReference type="ARBA" id="ARBA00022490"/>
    </source>
</evidence>
<evidence type="ECO:0000256" key="1">
    <source>
        <dbReference type="ARBA" id="ARBA00004496"/>
    </source>
</evidence>
<keyword evidence="3" id="KW-0132">Cell division</keyword>
<dbReference type="Pfam" id="PF00589">
    <property type="entry name" value="Phage_integrase"/>
    <property type="match status" value="1"/>
</dbReference>
<keyword evidence="6 9" id="KW-0238">DNA-binding</keyword>
<dbReference type="InterPro" id="IPR002104">
    <property type="entry name" value="Integrase_catalytic"/>
</dbReference>
<comment type="caution">
    <text evidence="12">The sequence shown here is derived from an EMBL/GenBank/DDBJ whole genome shotgun (WGS) entry which is preliminary data.</text>
</comment>